<organism evidence="1 2">
    <name type="scientific">Dreissena polymorpha</name>
    <name type="common">Zebra mussel</name>
    <name type="synonym">Mytilus polymorpha</name>
    <dbReference type="NCBI Taxonomy" id="45954"/>
    <lineage>
        <taxon>Eukaryota</taxon>
        <taxon>Metazoa</taxon>
        <taxon>Spiralia</taxon>
        <taxon>Lophotrochozoa</taxon>
        <taxon>Mollusca</taxon>
        <taxon>Bivalvia</taxon>
        <taxon>Autobranchia</taxon>
        <taxon>Heteroconchia</taxon>
        <taxon>Euheterodonta</taxon>
        <taxon>Imparidentia</taxon>
        <taxon>Neoheterodontei</taxon>
        <taxon>Myida</taxon>
        <taxon>Dreissenoidea</taxon>
        <taxon>Dreissenidae</taxon>
        <taxon>Dreissena</taxon>
    </lineage>
</organism>
<reference evidence="1" key="1">
    <citation type="journal article" date="2019" name="bioRxiv">
        <title>The Genome of the Zebra Mussel, Dreissena polymorpha: A Resource for Invasive Species Research.</title>
        <authorList>
            <person name="McCartney M.A."/>
            <person name="Auch B."/>
            <person name="Kono T."/>
            <person name="Mallez S."/>
            <person name="Zhang Y."/>
            <person name="Obille A."/>
            <person name="Becker A."/>
            <person name="Abrahante J.E."/>
            <person name="Garbe J."/>
            <person name="Badalamenti J.P."/>
            <person name="Herman A."/>
            <person name="Mangelson H."/>
            <person name="Liachko I."/>
            <person name="Sullivan S."/>
            <person name="Sone E.D."/>
            <person name="Koren S."/>
            <person name="Silverstein K.A.T."/>
            <person name="Beckman K.B."/>
            <person name="Gohl D.M."/>
        </authorList>
    </citation>
    <scope>NUCLEOTIDE SEQUENCE</scope>
    <source>
        <strain evidence="1">Duluth1</strain>
        <tissue evidence="1">Whole animal</tissue>
    </source>
</reference>
<accession>A0A9D4G166</accession>
<gene>
    <name evidence="1" type="ORF">DPMN_135544</name>
</gene>
<keyword evidence="2" id="KW-1185">Reference proteome</keyword>
<proteinExistence type="predicted"/>
<dbReference type="EMBL" id="JAIWYP010000006">
    <property type="protein sequence ID" value="KAH3807209.1"/>
    <property type="molecule type" value="Genomic_DNA"/>
</dbReference>
<comment type="caution">
    <text evidence="1">The sequence shown here is derived from an EMBL/GenBank/DDBJ whole genome shotgun (WGS) entry which is preliminary data.</text>
</comment>
<reference evidence="1" key="2">
    <citation type="submission" date="2020-11" db="EMBL/GenBank/DDBJ databases">
        <authorList>
            <person name="McCartney M.A."/>
            <person name="Auch B."/>
            <person name="Kono T."/>
            <person name="Mallez S."/>
            <person name="Becker A."/>
            <person name="Gohl D.M."/>
            <person name="Silverstein K.A.T."/>
            <person name="Koren S."/>
            <person name="Bechman K.B."/>
            <person name="Herman A."/>
            <person name="Abrahante J.E."/>
            <person name="Garbe J."/>
        </authorList>
    </citation>
    <scope>NUCLEOTIDE SEQUENCE</scope>
    <source>
        <strain evidence="1">Duluth1</strain>
        <tissue evidence="1">Whole animal</tissue>
    </source>
</reference>
<sequence length="86" mass="9565">MSQLQTNLNRMSMQMVALGELAEQRRQVKMNTEIALAQEGVSFEDSWRVFITSDGGMGYLYNAPLLRRFVSSIPGTHTTTASFCGS</sequence>
<evidence type="ECO:0000313" key="2">
    <source>
        <dbReference type="Proteomes" id="UP000828390"/>
    </source>
</evidence>
<evidence type="ECO:0000313" key="1">
    <source>
        <dbReference type="EMBL" id="KAH3807209.1"/>
    </source>
</evidence>
<dbReference type="AlphaFoldDB" id="A0A9D4G166"/>
<protein>
    <submittedName>
        <fullName evidence="1">Uncharacterized protein</fullName>
    </submittedName>
</protein>
<dbReference type="Proteomes" id="UP000828390">
    <property type="component" value="Unassembled WGS sequence"/>
</dbReference>
<name>A0A9D4G166_DREPO</name>